<dbReference type="PANTHER" id="PTHR18945">
    <property type="entry name" value="NEUROTRANSMITTER GATED ION CHANNEL"/>
    <property type="match status" value="1"/>
</dbReference>
<gene>
    <name evidence="16" type="primary">LOC101848153</name>
</gene>
<evidence type="ECO:0000256" key="12">
    <source>
        <dbReference type="SAM" id="MobiDB-lite"/>
    </source>
</evidence>
<dbReference type="InterPro" id="IPR006028">
    <property type="entry name" value="GABAA/Glycine_rcpt"/>
</dbReference>
<dbReference type="SUPFAM" id="SSF90112">
    <property type="entry name" value="Neurotransmitter-gated ion-channel transmembrane pore"/>
    <property type="match status" value="1"/>
</dbReference>
<comment type="subcellular location">
    <subcellularLocation>
        <location evidence="2">Cell membrane</location>
    </subcellularLocation>
    <subcellularLocation>
        <location evidence="1">Membrane</location>
        <topology evidence="1">Multi-pass membrane protein</topology>
    </subcellularLocation>
</comment>
<evidence type="ECO:0000256" key="1">
    <source>
        <dbReference type="ARBA" id="ARBA00004141"/>
    </source>
</evidence>
<comment type="caution">
    <text evidence="11">Lacks conserved residue(s) required for the propagation of feature annotation.</text>
</comment>
<dbReference type="InterPro" id="IPR036719">
    <property type="entry name" value="Neuro-gated_channel_TM_sf"/>
</dbReference>
<keyword evidence="16" id="KW-0675">Receptor</keyword>
<dbReference type="PRINTS" id="PR00253">
    <property type="entry name" value="GABAARECEPTR"/>
</dbReference>
<dbReference type="Gene3D" id="1.20.58.390">
    <property type="entry name" value="Neurotransmitter-gated ion-channel transmembrane domain"/>
    <property type="match status" value="1"/>
</dbReference>
<dbReference type="Gene3D" id="2.70.170.10">
    <property type="entry name" value="Neurotransmitter-gated ion-channel ligand-binding domain"/>
    <property type="match status" value="1"/>
</dbReference>
<reference evidence="16" key="1">
    <citation type="submission" date="2025-08" db="UniProtKB">
        <authorList>
            <consortium name="RefSeq"/>
        </authorList>
    </citation>
    <scope>IDENTIFICATION</scope>
</reference>
<evidence type="ECO:0000256" key="8">
    <source>
        <dbReference type="ARBA" id="ARBA00023065"/>
    </source>
</evidence>
<evidence type="ECO:0000256" key="10">
    <source>
        <dbReference type="ARBA" id="ARBA00023303"/>
    </source>
</evidence>
<accession>A0ABM0K712</accession>
<dbReference type="InterPro" id="IPR036734">
    <property type="entry name" value="Neur_chan_lig-bd_sf"/>
</dbReference>
<dbReference type="InterPro" id="IPR006202">
    <property type="entry name" value="Neur_chan_lig-bd"/>
</dbReference>
<evidence type="ECO:0000256" key="7">
    <source>
        <dbReference type="ARBA" id="ARBA00022989"/>
    </source>
</evidence>
<evidence type="ECO:0000256" key="3">
    <source>
        <dbReference type="ARBA" id="ARBA00022448"/>
    </source>
</evidence>
<keyword evidence="8 11" id="KW-0406">Ion transport</keyword>
<evidence type="ECO:0000256" key="9">
    <source>
        <dbReference type="ARBA" id="ARBA00023136"/>
    </source>
</evidence>
<sequence>MEQLWMPDLYFINEKEASLHDVTITNKLLHIYRDGTVQSSMRVSMTLSCDMFLERYPHDEQTCSIVLGSYSYSSENVEFNWHSQPVIMRPALTLPRFILNFDKVTGCGFDFNQDSMIGGNYSCIQADFHLEREFGYYIVQVYVPSVLIVSLSWLSFWIDMEVVPARVSLGLLTVLAMTTQSQGEKAALPRVSYVKAIDVWLSACLVFVFAALLEFAYVNVQSRVEKRKRDAPGEPDGERNGGGKADTSLSAVTEQMKHAF</sequence>
<evidence type="ECO:0000256" key="2">
    <source>
        <dbReference type="ARBA" id="ARBA00004236"/>
    </source>
</evidence>
<evidence type="ECO:0000259" key="14">
    <source>
        <dbReference type="Pfam" id="PF02932"/>
    </source>
</evidence>
<feature type="region of interest" description="Disordered" evidence="12">
    <location>
        <begin position="227"/>
        <end position="260"/>
    </location>
</feature>
<keyword evidence="6" id="KW-0732">Signal</keyword>
<dbReference type="InterPro" id="IPR006201">
    <property type="entry name" value="Neur_channel"/>
</dbReference>
<keyword evidence="15" id="KW-1185">Reference proteome</keyword>
<organism evidence="15 16">
    <name type="scientific">Aplysia californica</name>
    <name type="common">California sea hare</name>
    <dbReference type="NCBI Taxonomy" id="6500"/>
    <lineage>
        <taxon>Eukaryota</taxon>
        <taxon>Metazoa</taxon>
        <taxon>Spiralia</taxon>
        <taxon>Lophotrochozoa</taxon>
        <taxon>Mollusca</taxon>
        <taxon>Gastropoda</taxon>
        <taxon>Heterobranchia</taxon>
        <taxon>Euthyneura</taxon>
        <taxon>Tectipleura</taxon>
        <taxon>Aplysiida</taxon>
        <taxon>Aplysioidea</taxon>
        <taxon>Aplysiidae</taxon>
        <taxon>Aplysia</taxon>
    </lineage>
</organism>
<dbReference type="InterPro" id="IPR018000">
    <property type="entry name" value="Neurotransmitter_ion_chnl_CS"/>
</dbReference>
<keyword evidence="3 11" id="KW-0813">Transport</keyword>
<feature type="domain" description="Neurotransmitter-gated ion-channel transmembrane" evidence="14">
    <location>
        <begin position="141"/>
        <end position="226"/>
    </location>
</feature>
<dbReference type="CDD" id="cd19049">
    <property type="entry name" value="LGIC_TM_anion"/>
    <property type="match status" value="1"/>
</dbReference>
<evidence type="ECO:0000256" key="6">
    <source>
        <dbReference type="ARBA" id="ARBA00022729"/>
    </source>
</evidence>
<evidence type="ECO:0000313" key="15">
    <source>
        <dbReference type="Proteomes" id="UP000694888"/>
    </source>
</evidence>
<dbReference type="Pfam" id="PF02931">
    <property type="entry name" value="Neur_chan_LBD"/>
    <property type="match status" value="1"/>
</dbReference>
<dbReference type="PROSITE" id="PS00236">
    <property type="entry name" value="NEUROTR_ION_CHANNEL"/>
    <property type="match status" value="1"/>
</dbReference>
<feature type="compositionally biased region" description="Basic and acidic residues" evidence="12">
    <location>
        <begin position="227"/>
        <end position="241"/>
    </location>
</feature>
<keyword evidence="4" id="KW-1003">Cell membrane</keyword>
<keyword evidence="9 11" id="KW-0472">Membrane</keyword>
<protein>
    <submittedName>
        <fullName evidence="16">Glycine receptor subunit alpha-2</fullName>
    </submittedName>
</protein>
<dbReference type="InterPro" id="IPR038050">
    <property type="entry name" value="Neuro_actylchol_rec"/>
</dbReference>
<feature type="domain" description="Neurotransmitter-gated ion-channel ligand-binding" evidence="13">
    <location>
        <begin position="2"/>
        <end position="133"/>
    </location>
</feature>
<proteinExistence type="inferred from homology"/>
<dbReference type="GeneID" id="101848153"/>
<evidence type="ECO:0000256" key="11">
    <source>
        <dbReference type="RuleBase" id="RU000687"/>
    </source>
</evidence>
<evidence type="ECO:0000259" key="13">
    <source>
        <dbReference type="Pfam" id="PF02931"/>
    </source>
</evidence>
<keyword evidence="7 11" id="KW-1133">Transmembrane helix</keyword>
<comment type="similarity">
    <text evidence="11">Belongs to the ligand-gated ion channel (TC 1.A.9) family.</text>
</comment>
<dbReference type="RefSeq" id="XP_005110241.2">
    <property type="nucleotide sequence ID" value="XM_005110184.2"/>
</dbReference>
<dbReference type="Pfam" id="PF02932">
    <property type="entry name" value="Neur_chan_memb"/>
    <property type="match status" value="1"/>
</dbReference>
<dbReference type="SUPFAM" id="SSF63712">
    <property type="entry name" value="Nicotinic receptor ligand binding domain-like"/>
    <property type="match status" value="1"/>
</dbReference>
<keyword evidence="10 11" id="KW-0407">Ion channel</keyword>
<evidence type="ECO:0000256" key="5">
    <source>
        <dbReference type="ARBA" id="ARBA00022692"/>
    </source>
</evidence>
<name>A0ABM0K712_APLCA</name>
<evidence type="ECO:0000256" key="4">
    <source>
        <dbReference type="ARBA" id="ARBA00022475"/>
    </source>
</evidence>
<evidence type="ECO:0000313" key="16">
    <source>
        <dbReference type="RefSeq" id="XP_005110241.2"/>
    </source>
</evidence>
<dbReference type="PRINTS" id="PR00252">
    <property type="entry name" value="NRIONCHANNEL"/>
</dbReference>
<keyword evidence="5 11" id="KW-0812">Transmembrane</keyword>
<dbReference type="InterPro" id="IPR006029">
    <property type="entry name" value="Neurotrans-gated_channel_TM"/>
</dbReference>
<feature type="transmembrane region" description="Helical" evidence="11">
    <location>
        <begin position="134"/>
        <end position="158"/>
    </location>
</feature>
<dbReference type="Proteomes" id="UP000694888">
    <property type="component" value="Unplaced"/>
</dbReference>
<feature type="transmembrane region" description="Helical" evidence="11">
    <location>
        <begin position="199"/>
        <end position="220"/>
    </location>
</feature>